<dbReference type="Proteomes" id="UP001341840">
    <property type="component" value="Unassembled WGS sequence"/>
</dbReference>
<proteinExistence type="predicted"/>
<keyword evidence="3" id="KW-1185">Reference proteome</keyword>
<evidence type="ECO:0000256" key="1">
    <source>
        <dbReference type="SAM" id="MobiDB-lite"/>
    </source>
</evidence>
<accession>A0ABU6VI75</accession>
<gene>
    <name evidence="2" type="ORF">PIB30_057639</name>
</gene>
<reference evidence="2 3" key="1">
    <citation type="journal article" date="2023" name="Plants (Basel)">
        <title>Bridging the Gap: Combining Genomics and Transcriptomics Approaches to Understand Stylosanthes scabra, an Orphan Legume from the Brazilian Caatinga.</title>
        <authorList>
            <person name="Ferreira-Neto J.R.C."/>
            <person name="da Silva M.D."/>
            <person name="Binneck E."/>
            <person name="de Melo N.F."/>
            <person name="da Silva R.H."/>
            <person name="de Melo A.L.T.M."/>
            <person name="Pandolfi V."/>
            <person name="Bustamante F.O."/>
            <person name="Brasileiro-Vidal A.C."/>
            <person name="Benko-Iseppon A.M."/>
        </authorList>
    </citation>
    <scope>NUCLEOTIDE SEQUENCE [LARGE SCALE GENOMIC DNA]</scope>
    <source>
        <tissue evidence="2">Leaves</tissue>
    </source>
</reference>
<organism evidence="2 3">
    <name type="scientific">Stylosanthes scabra</name>
    <dbReference type="NCBI Taxonomy" id="79078"/>
    <lineage>
        <taxon>Eukaryota</taxon>
        <taxon>Viridiplantae</taxon>
        <taxon>Streptophyta</taxon>
        <taxon>Embryophyta</taxon>
        <taxon>Tracheophyta</taxon>
        <taxon>Spermatophyta</taxon>
        <taxon>Magnoliopsida</taxon>
        <taxon>eudicotyledons</taxon>
        <taxon>Gunneridae</taxon>
        <taxon>Pentapetalae</taxon>
        <taxon>rosids</taxon>
        <taxon>fabids</taxon>
        <taxon>Fabales</taxon>
        <taxon>Fabaceae</taxon>
        <taxon>Papilionoideae</taxon>
        <taxon>50 kb inversion clade</taxon>
        <taxon>dalbergioids sensu lato</taxon>
        <taxon>Dalbergieae</taxon>
        <taxon>Pterocarpus clade</taxon>
        <taxon>Stylosanthes</taxon>
    </lineage>
</organism>
<protein>
    <submittedName>
        <fullName evidence="2">Uncharacterized protein</fullName>
    </submittedName>
</protein>
<feature type="region of interest" description="Disordered" evidence="1">
    <location>
        <begin position="1"/>
        <end position="33"/>
    </location>
</feature>
<evidence type="ECO:0000313" key="3">
    <source>
        <dbReference type="Proteomes" id="UP001341840"/>
    </source>
</evidence>
<evidence type="ECO:0000313" key="2">
    <source>
        <dbReference type="EMBL" id="MED6173257.1"/>
    </source>
</evidence>
<name>A0ABU6VI75_9FABA</name>
<comment type="caution">
    <text evidence="2">The sequence shown here is derived from an EMBL/GenBank/DDBJ whole genome shotgun (WGS) entry which is preliminary data.</text>
</comment>
<dbReference type="EMBL" id="JASCZI010151509">
    <property type="protein sequence ID" value="MED6173257.1"/>
    <property type="molecule type" value="Genomic_DNA"/>
</dbReference>
<sequence>MHVADFTRRRSSLPRPPPSSRRPESNEPSLATVRSRTGLHALSEGPLPTSCFSLQKIQQPLDLVLSSTAQILTRVET</sequence>